<evidence type="ECO:0008006" key="3">
    <source>
        <dbReference type="Google" id="ProtNLM"/>
    </source>
</evidence>
<dbReference type="EMBL" id="PDKO01000002">
    <property type="protein sequence ID" value="RXJ64071.1"/>
    <property type="molecule type" value="Genomic_DNA"/>
</dbReference>
<comment type="caution">
    <text evidence="1">The sequence shown here is derived from an EMBL/GenBank/DDBJ whole genome shotgun (WGS) entry which is preliminary data.</text>
</comment>
<dbReference type="PROSITE" id="PS51257">
    <property type="entry name" value="PROKAR_LIPOPROTEIN"/>
    <property type="match status" value="1"/>
</dbReference>
<reference evidence="1 2" key="1">
    <citation type="submission" date="2017-10" db="EMBL/GenBank/DDBJ databases">
        <title>Genomics of the genus Arcobacter.</title>
        <authorList>
            <person name="Perez-Cataluna A."/>
            <person name="Figueras M.J."/>
        </authorList>
    </citation>
    <scope>NUCLEOTIDE SEQUENCE [LARGE SCALE GENOMIC DNA]</scope>
    <source>
        <strain evidence="1 2">DSM 24636</strain>
    </source>
</reference>
<name>A0A4Q0Y6I5_9BACT</name>
<organism evidence="1 2">
    <name type="scientific">Halarcobacter anaerophilus</name>
    <dbReference type="NCBI Taxonomy" id="877500"/>
    <lineage>
        <taxon>Bacteria</taxon>
        <taxon>Pseudomonadati</taxon>
        <taxon>Campylobacterota</taxon>
        <taxon>Epsilonproteobacteria</taxon>
        <taxon>Campylobacterales</taxon>
        <taxon>Arcobacteraceae</taxon>
        <taxon>Halarcobacter</taxon>
    </lineage>
</organism>
<dbReference type="OrthoDB" id="5365688at2"/>
<accession>A0A4Q0Y6I5</accession>
<proteinExistence type="predicted"/>
<dbReference type="Proteomes" id="UP000290191">
    <property type="component" value="Unassembled WGS sequence"/>
</dbReference>
<evidence type="ECO:0000313" key="2">
    <source>
        <dbReference type="Proteomes" id="UP000290191"/>
    </source>
</evidence>
<evidence type="ECO:0000313" key="1">
    <source>
        <dbReference type="EMBL" id="RXJ64071.1"/>
    </source>
</evidence>
<keyword evidence="2" id="KW-1185">Reference proteome</keyword>
<dbReference type="AlphaFoldDB" id="A0A4Q0Y6I5"/>
<dbReference type="RefSeq" id="WP_129081408.1">
    <property type="nucleotide sequence ID" value="NZ_CP041070.1"/>
</dbReference>
<sequence>MKKNLLLLILTVFLFSGCFSFSSLNPFSDSEEKEDLNKTAIEIPEEAPQWLKDEKEKDALFAIGVTKNVNIDNIKFYQQKALINAGHNLTRKIFIKTVLIYKAYLEKAPENKVFENDIKEAAKQVALKSLDLAKVKGFWENSNKKLFARIKVDTKIVAEQIQLNSKKLFKVDVKLYESILSNRAEAELIKKLEEKEEGFLDFF</sequence>
<gene>
    <name evidence="1" type="ORF">CRV06_03790</name>
</gene>
<protein>
    <recommendedName>
        <fullName evidence="3">Lipoprotein</fullName>
    </recommendedName>
</protein>
<dbReference type="STRING" id="877500.GCA_000935065_02880"/>